<keyword evidence="6" id="KW-1185">Reference proteome</keyword>
<accession>A0AA39CZI5</accession>
<dbReference type="Gene3D" id="1.20.920.10">
    <property type="entry name" value="Bromodomain-like"/>
    <property type="match status" value="1"/>
</dbReference>
<evidence type="ECO:0000313" key="6">
    <source>
        <dbReference type="Proteomes" id="UP001172681"/>
    </source>
</evidence>
<dbReference type="Pfam" id="PF00439">
    <property type="entry name" value="Bromodomain"/>
    <property type="match status" value="1"/>
</dbReference>
<evidence type="ECO:0000256" key="1">
    <source>
        <dbReference type="ARBA" id="ARBA00023117"/>
    </source>
</evidence>
<protein>
    <submittedName>
        <fullName evidence="5">Transcription initiation at TATA-containing promoter protein</fullName>
    </submittedName>
</protein>
<dbReference type="PROSITE" id="PS50014">
    <property type="entry name" value="BROMODOMAIN_2"/>
    <property type="match status" value="1"/>
</dbReference>
<reference evidence="5" key="1">
    <citation type="submission" date="2022-10" db="EMBL/GenBank/DDBJ databases">
        <title>Culturing micro-colonial fungi from biological soil crusts in the Mojave desert and describing Neophaeococcomyces mojavensis, and introducing the new genera and species Taxawa tesnikishii.</title>
        <authorList>
            <person name="Kurbessoian T."/>
            <person name="Stajich J.E."/>
        </authorList>
    </citation>
    <scope>NUCLEOTIDE SEQUENCE</scope>
    <source>
        <strain evidence="5">TK_35</strain>
    </source>
</reference>
<proteinExistence type="predicted"/>
<dbReference type="GO" id="GO:0006338">
    <property type="term" value="P:chromatin remodeling"/>
    <property type="evidence" value="ECO:0007669"/>
    <property type="project" value="TreeGrafter"/>
</dbReference>
<comment type="caution">
    <text evidence="5">The sequence shown here is derived from an EMBL/GenBank/DDBJ whole genome shotgun (WGS) entry which is preliminary data.</text>
</comment>
<dbReference type="Proteomes" id="UP001172681">
    <property type="component" value="Unassembled WGS sequence"/>
</dbReference>
<dbReference type="AlphaFoldDB" id="A0AA39CZI5"/>
<feature type="compositionally biased region" description="Polar residues" evidence="3">
    <location>
        <begin position="124"/>
        <end position="149"/>
    </location>
</feature>
<feature type="domain" description="Bromo" evidence="4">
    <location>
        <begin position="243"/>
        <end position="315"/>
    </location>
</feature>
<dbReference type="PRINTS" id="PR00503">
    <property type="entry name" value="BROMODOMAIN"/>
</dbReference>
<dbReference type="GO" id="GO:0005634">
    <property type="term" value="C:nucleus"/>
    <property type="evidence" value="ECO:0007669"/>
    <property type="project" value="TreeGrafter"/>
</dbReference>
<dbReference type="PANTHER" id="PTHR22880">
    <property type="entry name" value="FALZ-RELATED BROMODOMAIN-CONTAINING PROTEINS"/>
    <property type="match status" value="1"/>
</dbReference>
<dbReference type="InterPro" id="IPR001487">
    <property type="entry name" value="Bromodomain"/>
</dbReference>
<dbReference type="GO" id="GO:0006355">
    <property type="term" value="P:regulation of DNA-templated transcription"/>
    <property type="evidence" value="ECO:0007669"/>
    <property type="project" value="TreeGrafter"/>
</dbReference>
<dbReference type="PANTHER" id="PTHR22880:SF225">
    <property type="entry name" value="BROMODOMAIN-CONTAINING PROTEIN BET-1-RELATED"/>
    <property type="match status" value="1"/>
</dbReference>
<evidence type="ECO:0000313" key="5">
    <source>
        <dbReference type="EMBL" id="KAJ9638525.1"/>
    </source>
</evidence>
<feature type="region of interest" description="Disordered" evidence="3">
    <location>
        <begin position="124"/>
        <end position="210"/>
    </location>
</feature>
<dbReference type="SMART" id="SM00297">
    <property type="entry name" value="BROMO"/>
    <property type="match status" value="1"/>
</dbReference>
<dbReference type="InterPro" id="IPR036427">
    <property type="entry name" value="Bromodomain-like_sf"/>
</dbReference>
<dbReference type="EMBL" id="JAPDRN010000021">
    <property type="protein sequence ID" value="KAJ9638525.1"/>
    <property type="molecule type" value="Genomic_DNA"/>
</dbReference>
<evidence type="ECO:0000259" key="4">
    <source>
        <dbReference type="PROSITE" id="PS50014"/>
    </source>
</evidence>
<keyword evidence="1 2" id="KW-0103">Bromodomain</keyword>
<name>A0AA39CZI5_9EURO</name>
<evidence type="ECO:0000256" key="3">
    <source>
        <dbReference type="SAM" id="MobiDB-lite"/>
    </source>
</evidence>
<evidence type="ECO:0000256" key="2">
    <source>
        <dbReference type="PROSITE-ProRule" id="PRU00035"/>
    </source>
</evidence>
<dbReference type="InterPro" id="IPR050935">
    <property type="entry name" value="Bromo_chromatin_reader"/>
</dbReference>
<organism evidence="5 6">
    <name type="scientific">Knufia peltigerae</name>
    <dbReference type="NCBI Taxonomy" id="1002370"/>
    <lineage>
        <taxon>Eukaryota</taxon>
        <taxon>Fungi</taxon>
        <taxon>Dikarya</taxon>
        <taxon>Ascomycota</taxon>
        <taxon>Pezizomycotina</taxon>
        <taxon>Eurotiomycetes</taxon>
        <taxon>Chaetothyriomycetidae</taxon>
        <taxon>Chaetothyriales</taxon>
        <taxon>Trichomeriaceae</taxon>
        <taxon>Knufia</taxon>
    </lineage>
</organism>
<dbReference type="SUPFAM" id="SSF47370">
    <property type="entry name" value="Bromodomain"/>
    <property type="match status" value="1"/>
</dbReference>
<gene>
    <name evidence="5" type="primary">BDF1_1</name>
    <name evidence="5" type="ORF">H2204_004295</name>
</gene>
<sequence>MASRKGFCESCNLITPNIRGAYCCFCGSELYILNSKPANQCGTESDVVAPADAHSPRPVPTYHNESGRGTILMDSPTQTPAVVDLVNSTSSEAYANLREDNSNIGKDDDILTLFCPSTGGQEVNQARAYSSASQNPRRQNQATFRSGATSRDKTKKPNKNKEHGKQLSTIGVARRRARDLRSLSPPDVESRKRGTSSGRPSRKEKNPAEVKSNLATLRTVLCHDWEVTGPRVALMKRVIRNILVSPFAAPFKEPVDFITLNLPSYPKVIKQPMDLGRILEKLNTKKYDTVTDFIDDFELIINNSITFNGPEHSVTTHARKIEASFLNQMRNFPPTEVRAGVSIKGEPR</sequence>
<dbReference type="GO" id="GO:0000785">
    <property type="term" value="C:chromatin"/>
    <property type="evidence" value="ECO:0007669"/>
    <property type="project" value="TreeGrafter"/>
</dbReference>